<dbReference type="PROSITE" id="PS50943">
    <property type="entry name" value="HTH_CROC1"/>
    <property type="match status" value="1"/>
</dbReference>
<evidence type="ECO:0000256" key="1">
    <source>
        <dbReference type="ARBA" id="ARBA00004651"/>
    </source>
</evidence>
<dbReference type="Proteomes" id="UP001649230">
    <property type="component" value="Chromosome"/>
</dbReference>
<comment type="similarity">
    <text evidence="2">Belongs to the binding-protein-dependent transport system permease family. FecCD subfamily.</text>
</comment>
<evidence type="ECO:0000256" key="3">
    <source>
        <dbReference type="ARBA" id="ARBA00022448"/>
    </source>
</evidence>
<keyword evidence="11" id="KW-1185">Reference proteome</keyword>
<keyword evidence="6 8" id="KW-1133">Transmembrane helix</keyword>
<dbReference type="CDD" id="cd06550">
    <property type="entry name" value="TM_ABC_iron-siderophores_like"/>
    <property type="match status" value="1"/>
</dbReference>
<dbReference type="SUPFAM" id="SSF81345">
    <property type="entry name" value="ABC transporter involved in vitamin B12 uptake, BtuC"/>
    <property type="match status" value="1"/>
</dbReference>
<dbReference type="Pfam" id="PF01381">
    <property type="entry name" value="HTH_3"/>
    <property type="match status" value="1"/>
</dbReference>
<keyword evidence="4" id="KW-1003">Cell membrane</keyword>
<evidence type="ECO:0000313" key="10">
    <source>
        <dbReference type="EMBL" id="UJF32066.1"/>
    </source>
</evidence>
<feature type="transmembrane region" description="Helical" evidence="8">
    <location>
        <begin position="56"/>
        <end position="75"/>
    </location>
</feature>
<dbReference type="CDD" id="cd00093">
    <property type="entry name" value="HTH_XRE"/>
    <property type="match status" value="1"/>
</dbReference>
<dbReference type="InterPro" id="IPR000522">
    <property type="entry name" value="ABC_transptr_permease_BtuC"/>
</dbReference>
<feature type="transmembrane region" description="Helical" evidence="8">
    <location>
        <begin position="142"/>
        <end position="162"/>
    </location>
</feature>
<keyword evidence="5 8" id="KW-0812">Transmembrane</keyword>
<sequence length="355" mass="38402">MKNGISLAVALLVLLVLAIASIRLGTVSVSFRDIWASLLHEPNKSMFIVNEIRLPRMFTGILAGFGLAAGGVILQSLVRNPLASPDVIGITKGAGFTAATVIFLFPKAPNYMLPAAAFVGAFAAFIILLLVSRRLTLAPASLALVGVAVGALFQAGTQYLIVNHPTDINMALLWMAGSLWGRRWDHVLSLLPWMAVLLPIVWRNYAKLDILQLGDETVTSLGVRIARQRFWLLLLAVSLAGISVSAVGAIGFVGLIAPHISRRIVGSRHQWLIPLAALIGADLMLFGDCLGRILIIPREVLLGAKVRDLRKQHGLSEEQLGEKTGFKFSYIGSLERGEANISLKNRKRQIAPTML</sequence>
<dbReference type="InterPro" id="IPR010982">
    <property type="entry name" value="Lambda_DNA-bd_dom_sf"/>
</dbReference>
<feature type="domain" description="HTH cro/C1-type" evidence="9">
    <location>
        <begin position="306"/>
        <end position="345"/>
    </location>
</feature>
<protein>
    <submittedName>
        <fullName evidence="10">Iron chelate uptake ABC transporter family permease subunit</fullName>
    </submittedName>
</protein>
<evidence type="ECO:0000259" key="9">
    <source>
        <dbReference type="PROSITE" id="PS50943"/>
    </source>
</evidence>
<feature type="transmembrane region" description="Helical" evidence="8">
    <location>
        <begin position="272"/>
        <end position="295"/>
    </location>
</feature>
<evidence type="ECO:0000256" key="2">
    <source>
        <dbReference type="ARBA" id="ARBA00007935"/>
    </source>
</evidence>
<dbReference type="Gene3D" id="1.10.3470.10">
    <property type="entry name" value="ABC transporter involved in vitamin B12 uptake, BtuC"/>
    <property type="match status" value="1"/>
</dbReference>
<dbReference type="Gene3D" id="1.10.260.40">
    <property type="entry name" value="lambda repressor-like DNA-binding domains"/>
    <property type="match status" value="1"/>
</dbReference>
<name>A0ABY3SDR5_9BACL</name>
<feature type="transmembrane region" description="Helical" evidence="8">
    <location>
        <begin position="87"/>
        <end position="105"/>
    </location>
</feature>
<keyword evidence="7 8" id="KW-0472">Membrane</keyword>
<feature type="transmembrane region" description="Helical" evidence="8">
    <location>
        <begin position="230"/>
        <end position="260"/>
    </location>
</feature>
<evidence type="ECO:0000256" key="6">
    <source>
        <dbReference type="ARBA" id="ARBA00022989"/>
    </source>
</evidence>
<accession>A0ABY3SDR5</accession>
<dbReference type="InterPro" id="IPR037294">
    <property type="entry name" value="ABC_BtuC-like"/>
</dbReference>
<reference evidence="10 11" key="1">
    <citation type="journal article" date="2024" name="Int. J. Syst. Evol. Microbiol.">
        <title>Paenibacillus hexagrammi sp. nov., a novel bacterium isolated from the gut content of Hexagrammos agrammus.</title>
        <authorList>
            <person name="Jung H.K."/>
            <person name="Kim D.G."/>
            <person name="Zin H."/>
            <person name="Park J."/>
            <person name="Jung H."/>
            <person name="Kim Y.O."/>
            <person name="Kong H.J."/>
            <person name="Kim J.W."/>
            <person name="Kim Y.S."/>
        </authorList>
    </citation>
    <scope>NUCLEOTIDE SEQUENCE [LARGE SCALE GENOMIC DNA]</scope>
    <source>
        <strain evidence="10 11">YPD9-1</strain>
    </source>
</reference>
<evidence type="ECO:0000256" key="4">
    <source>
        <dbReference type="ARBA" id="ARBA00022475"/>
    </source>
</evidence>
<comment type="subcellular location">
    <subcellularLocation>
        <location evidence="1">Cell membrane</location>
        <topology evidence="1">Multi-pass membrane protein</topology>
    </subcellularLocation>
</comment>
<dbReference type="PANTHER" id="PTHR30472:SF37">
    <property type="entry name" value="FE(3+) DICITRATE TRANSPORT SYSTEM PERMEASE PROTEIN FECD-RELATED"/>
    <property type="match status" value="1"/>
</dbReference>
<keyword evidence="3" id="KW-0813">Transport</keyword>
<proteinExistence type="inferred from homology"/>
<organism evidence="10 11">
    <name type="scientific">Paenibacillus hexagrammi</name>
    <dbReference type="NCBI Taxonomy" id="2908839"/>
    <lineage>
        <taxon>Bacteria</taxon>
        <taxon>Bacillati</taxon>
        <taxon>Bacillota</taxon>
        <taxon>Bacilli</taxon>
        <taxon>Bacillales</taxon>
        <taxon>Paenibacillaceae</taxon>
        <taxon>Paenibacillus</taxon>
    </lineage>
</organism>
<evidence type="ECO:0000256" key="7">
    <source>
        <dbReference type="ARBA" id="ARBA00023136"/>
    </source>
</evidence>
<dbReference type="EMBL" id="CP090978">
    <property type="protein sequence ID" value="UJF32066.1"/>
    <property type="molecule type" value="Genomic_DNA"/>
</dbReference>
<evidence type="ECO:0000313" key="11">
    <source>
        <dbReference type="Proteomes" id="UP001649230"/>
    </source>
</evidence>
<feature type="transmembrane region" description="Helical" evidence="8">
    <location>
        <begin position="111"/>
        <end position="130"/>
    </location>
</feature>
<evidence type="ECO:0000256" key="5">
    <source>
        <dbReference type="ARBA" id="ARBA00022692"/>
    </source>
</evidence>
<gene>
    <name evidence="10" type="ORF">L0M14_20350</name>
</gene>
<dbReference type="SUPFAM" id="SSF47413">
    <property type="entry name" value="lambda repressor-like DNA-binding domains"/>
    <property type="match status" value="1"/>
</dbReference>
<feature type="transmembrane region" description="Helical" evidence="8">
    <location>
        <begin position="182"/>
        <end position="202"/>
    </location>
</feature>
<dbReference type="PANTHER" id="PTHR30472">
    <property type="entry name" value="FERRIC ENTEROBACTIN TRANSPORT SYSTEM PERMEASE PROTEIN"/>
    <property type="match status" value="1"/>
</dbReference>
<dbReference type="InterPro" id="IPR001387">
    <property type="entry name" value="Cro/C1-type_HTH"/>
</dbReference>
<dbReference type="Pfam" id="PF01032">
    <property type="entry name" value="FecCD"/>
    <property type="match status" value="1"/>
</dbReference>
<evidence type="ECO:0000256" key="8">
    <source>
        <dbReference type="SAM" id="Phobius"/>
    </source>
</evidence>